<reference evidence="1" key="1">
    <citation type="submission" date="2018-05" db="EMBL/GenBank/DDBJ databases">
        <title>Draft genome of Mucuna pruriens seed.</title>
        <authorList>
            <person name="Nnadi N.E."/>
            <person name="Vos R."/>
            <person name="Hasami M.H."/>
            <person name="Devisetty U.K."/>
            <person name="Aguiy J.C."/>
        </authorList>
    </citation>
    <scope>NUCLEOTIDE SEQUENCE [LARGE SCALE GENOMIC DNA]</scope>
    <source>
        <strain evidence="1">JCA_2017</strain>
    </source>
</reference>
<sequence>MAFSKEKRKVASGGGVQATMINKEYKEEVDAQHLQKCELIRKYRVGYKAPSYHDVREKLLKQVVGKTDAMLERVQGRVEENWCTIISISSSPVQVPHSSSQSISAFGSLMTIAKHSSIAIPRNYAIATSSMNPSSTTIAMVDGGGSPPLA</sequence>
<evidence type="ECO:0000313" key="2">
    <source>
        <dbReference type="Proteomes" id="UP000257109"/>
    </source>
</evidence>
<accession>A0A371GV35</accession>
<dbReference type="Proteomes" id="UP000257109">
    <property type="component" value="Unassembled WGS sequence"/>
</dbReference>
<organism evidence="1 2">
    <name type="scientific">Mucuna pruriens</name>
    <name type="common">Velvet bean</name>
    <name type="synonym">Dolichos pruriens</name>
    <dbReference type="NCBI Taxonomy" id="157652"/>
    <lineage>
        <taxon>Eukaryota</taxon>
        <taxon>Viridiplantae</taxon>
        <taxon>Streptophyta</taxon>
        <taxon>Embryophyta</taxon>
        <taxon>Tracheophyta</taxon>
        <taxon>Spermatophyta</taxon>
        <taxon>Magnoliopsida</taxon>
        <taxon>eudicotyledons</taxon>
        <taxon>Gunneridae</taxon>
        <taxon>Pentapetalae</taxon>
        <taxon>rosids</taxon>
        <taxon>fabids</taxon>
        <taxon>Fabales</taxon>
        <taxon>Fabaceae</taxon>
        <taxon>Papilionoideae</taxon>
        <taxon>50 kb inversion clade</taxon>
        <taxon>NPAAA clade</taxon>
        <taxon>indigoferoid/millettioid clade</taxon>
        <taxon>Phaseoleae</taxon>
        <taxon>Mucuna</taxon>
    </lineage>
</organism>
<feature type="non-terminal residue" evidence="1">
    <location>
        <position position="1"/>
    </location>
</feature>
<keyword evidence="2" id="KW-1185">Reference proteome</keyword>
<name>A0A371GV35_MUCPR</name>
<proteinExistence type="predicted"/>
<protein>
    <submittedName>
        <fullName evidence="1">Uncharacterized protein</fullName>
    </submittedName>
</protein>
<dbReference type="EMBL" id="QJKJ01004378">
    <property type="protein sequence ID" value="RDX94411.1"/>
    <property type="molecule type" value="Genomic_DNA"/>
</dbReference>
<gene>
    <name evidence="1" type="ORF">CR513_23211</name>
</gene>
<evidence type="ECO:0000313" key="1">
    <source>
        <dbReference type="EMBL" id="RDX94411.1"/>
    </source>
</evidence>
<comment type="caution">
    <text evidence="1">The sequence shown here is derived from an EMBL/GenBank/DDBJ whole genome shotgun (WGS) entry which is preliminary data.</text>
</comment>
<dbReference type="AlphaFoldDB" id="A0A371GV35"/>